<evidence type="ECO:0000256" key="3">
    <source>
        <dbReference type="ARBA" id="ARBA00022989"/>
    </source>
</evidence>
<dbReference type="STRING" id="1616788.AR543_10315"/>
<protein>
    <recommendedName>
        <fullName evidence="6">Lipopolysaccharide assembly protein A domain-containing protein</fullName>
    </recommendedName>
</protein>
<keyword evidence="3 5" id="KW-1133">Transmembrane helix</keyword>
<dbReference type="Pfam" id="PF06305">
    <property type="entry name" value="LapA_dom"/>
    <property type="match status" value="1"/>
</dbReference>
<keyword evidence="2 5" id="KW-0812">Transmembrane</keyword>
<dbReference type="GO" id="GO:0005886">
    <property type="term" value="C:plasma membrane"/>
    <property type="evidence" value="ECO:0007669"/>
    <property type="project" value="InterPro"/>
</dbReference>
<dbReference type="KEGG" id="pbv:AR543_10315"/>
<evidence type="ECO:0000313" key="7">
    <source>
        <dbReference type="EMBL" id="ANF96359.1"/>
    </source>
</evidence>
<dbReference type="PANTHER" id="PTHR41335">
    <property type="entry name" value="MEMBRANE PROTEIN-RELATED"/>
    <property type="match status" value="1"/>
</dbReference>
<dbReference type="RefSeq" id="WP_060534143.1">
    <property type="nucleotide sequence ID" value="NZ_CP013023.1"/>
</dbReference>
<evidence type="ECO:0000256" key="4">
    <source>
        <dbReference type="ARBA" id="ARBA00023136"/>
    </source>
</evidence>
<evidence type="ECO:0000256" key="1">
    <source>
        <dbReference type="ARBA" id="ARBA00022475"/>
    </source>
</evidence>
<gene>
    <name evidence="7" type="ORF">AR543_10315</name>
</gene>
<dbReference type="OrthoDB" id="2990728at2"/>
<evidence type="ECO:0000256" key="2">
    <source>
        <dbReference type="ARBA" id="ARBA00022692"/>
    </source>
</evidence>
<proteinExistence type="predicted"/>
<keyword evidence="8" id="KW-1185">Reference proteome</keyword>
<dbReference type="PANTHER" id="PTHR41335:SF1">
    <property type="entry name" value="MEMBRANE PROTEIN"/>
    <property type="match status" value="1"/>
</dbReference>
<dbReference type="EMBL" id="CP013023">
    <property type="protein sequence ID" value="ANF96359.1"/>
    <property type="molecule type" value="Genomic_DNA"/>
</dbReference>
<keyword evidence="1" id="KW-1003">Cell membrane</keyword>
<feature type="transmembrane region" description="Helical" evidence="5">
    <location>
        <begin position="37"/>
        <end position="62"/>
    </location>
</feature>
<evidence type="ECO:0000256" key="5">
    <source>
        <dbReference type="SAM" id="Phobius"/>
    </source>
</evidence>
<accession>A0A172ZFN5</accession>
<dbReference type="InterPro" id="IPR010445">
    <property type="entry name" value="LapA_dom"/>
</dbReference>
<reference evidence="7 8" key="2">
    <citation type="journal article" date="2016" name="Int. J. Syst. Evol. Microbiol.">
        <title>Paenibacillus bovis sp. nov., isolated from raw yak (Bos grunniens) milk.</title>
        <authorList>
            <person name="Gao C."/>
            <person name="Han J."/>
            <person name="Liu Z."/>
            <person name="Xu X."/>
            <person name="Hang F."/>
            <person name="Wu Z."/>
        </authorList>
    </citation>
    <scope>NUCLEOTIDE SEQUENCE [LARGE SCALE GENOMIC DNA]</scope>
    <source>
        <strain evidence="7 8">BD3526</strain>
    </source>
</reference>
<dbReference type="Proteomes" id="UP000078148">
    <property type="component" value="Chromosome"/>
</dbReference>
<organism evidence="7 8">
    <name type="scientific">Paenibacillus bovis</name>
    <dbReference type="NCBI Taxonomy" id="1616788"/>
    <lineage>
        <taxon>Bacteria</taxon>
        <taxon>Bacillati</taxon>
        <taxon>Bacillota</taxon>
        <taxon>Bacilli</taxon>
        <taxon>Bacillales</taxon>
        <taxon>Paenibacillaceae</taxon>
        <taxon>Paenibacillus</taxon>
    </lineage>
</organism>
<feature type="domain" description="Lipopolysaccharide assembly protein A" evidence="6">
    <location>
        <begin position="24"/>
        <end position="82"/>
    </location>
</feature>
<evidence type="ECO:0000313" key="8">
    <source>
        <dbReference type="Proteomes" id="UP000078148"/>
    </source>
</evidence>
<name>A0A172ZFN5_9BACL</name>
<keyword evidence="4 5" id="KW-0472">Membrane</keyword>
<sequence>MKFQWLLILGLIFALIIAVFAVINVDPVQVNLLFDMVQVPLILLILGCALVGGLIVGFYGIYRQYRLQRQIKSLQAQVAELSSTSSMNDRALASDVNFDAMHDKTATAPSSDFSQRKL</sequence>
<reference evidence="8" key="1">
    <citation type="submission" date="2015-10" db="EMBL/GenBank/DDBJ databases">
        <title>Genome of Paenibacillus bovis sp. nov.</title>
        <authorList>
            <person name="Wu Z."/>
            <person name="Gao C."/>
            <person name="Liu Z."/>
            <person name="Zheng H."/>
        </authorList>
    </citation>
    <scope>NUCLEOTIDE SEQUENCE [LARGE SCALE GENOMIC DNA]</scope>
    <source>
        <strain evidence="8">BD3526</strain>
    </source>
</reference>
<evidence type="ECO:0000259" key="6">
    <source>
        <dbReference type="Pfam" id="PF06305"/>
    </source>
</evidence>
<dbReference type="AlphaFoldDB" id="A0A172ZFN5"/>